<dbReference type="RefSeq" id="WP_284279622.1">
    <property type="nucleotide sequence ID" value="NZ_BSOJ01000006.1"/>
</dbReference>
<feature type="signal peptide" evidence="1">
    <location>
        <begin position="1"/>
        <end position="24"/>
    </location>
</feature>
<dbReference type="Proteomes" id="UP001156664">
    <property type="component" value="Unassembled WGS sequence"/>
</dbReference>
<evidence type="ECO:0000256" key="1">
    <source>
        <dbReference type="SAM" id="SignalP"/>
    </source>
</evidence>
<accession>A0ABQ5YL52</accession>
<organism evidence="2 3">
    <name type="scientific">Limnobacter litoralis</name>
    <dbReference type="NCBI Taxonomy" id="481366"/>
    <lineage>
        <taxon>Bacteria</taxon>
        <taxon>Pseudomonadati</taxon>
        <taxon>Pseudomonadota</taxon>
        <taxon>Betaproteobacteria</taxon>
        <taxon>Burkholderiales</taxon>
        <taxon>Burkholderiaceae</taxon>
        <taxon>Limnobacter</taxon>
    </lineage>
</organism>
<proteinExistence type="predicted"/>
<keyword evidence="1" id="KW-0732">Signal</keyword>
<comment type="caution">
    <text evidence="2">The sequence shown here is derived from an EMBL/GenBank/DDBJ whole genome shotgun (WGS) entry which is preliminary data.</text>
</comment>
<reference evidence="3" key="1">
    <citation type="journal article" date="2019" name="Int. J. Syst. Evol. Microbiol.">
        <title>The Global Catalogue of Microorganisms (GCM) 10K type strain sequencing project: providing services to taxonomists for standard genome sequencing and annotation.</title>
        <authorList>
            <consortium name="The Broad Institute Genomics Platform"/>
            <consortium name="The Broad Institute Genome Sequencing Center for Infectious Disease"/>
            <person name="Wu L."/>
            <person name="Ma J."/>
        </authorList>
    </citation>
    <scope>NUCLEOTIDE SEQUENCE [LARGE SCALE GENOMIC DNA]</scope>
    <source>
        <strain evidence="3">NBRC 105857</strain>
    </source>
</reference>
<name>A0ABQ5YL52_9BURK</name>
<protein>
    <submittedName>
        <fullName evidence="2">Uncharacterized protein</fullName>
    </submittedName>
</protein>
<feature type="chain" id="PRO_5045041121" evidence="1">
    <location>
        <begin position="25"/>
        <end position="146"/>
    </location>
</feature>
<gene>
    <name evidence="2" type="ORF">GCM10007875_03710</name>
</gene>
<sequence>MRTAQWTSLLTMAAAMMLASTAQAARFEEVTRPMDAYEQTAGGSLDQIPTLLDRVDTEGMFPLGRELTTIGRADLTGVAFNANTFEQNPLEGAYDAAVSYNTFEQPVGISSRREDLQKTIAARQGTRPGNNTRMVSNRVSRVSIRQ</sequence>
<evidence type="ECO:0000313" key="2">
    <source>
        <dbReference type="EMBL" id="GLR25283.1"/>
    </source>
</evidence>
<dbReference type="EMBL" id="BSOJ01000006">
    <property type="protein sequence ID" value="GLR25283.1"/>
    <property type="molecule type" value="Genomic_DNA"/>
</dbReference>
<evidence type="ECO:0000313" key="3">
    <source>
        <dbReference type="Proteomes" id="UP001156664"/>
    </source>
</evidence>
<keyword evidence="3" id="KW-1185">Reference proteome</keyword>